<dbReference type="OrthoDB" id="9805698at2"/>
<dbReference type="GO" id="GO:0016779">
    <property type="term" value="F:nucleotidyltransferase activity"/>
    <property type="evidence" value="ECO:0007669"/>
    <property type="project" value="UniProtKB-KW"/>
</dbReference>
<dbReference type="Proteomes" id="UP000317496">
    <property type="component" value="Chromosome"/>
</dbReference>
<keyword evidence="6" id="KW-0547">Nucleotide-binding</keyword>
<dbReference type="KEGG" id="fer:FNB15_12820"/>
<evidence type="ECO:0000256" key="2">
    <source>
        <dbReference type="ARBA" id="ARBA00022679"/>
    </source>
</evidence>
<dbReference type="Pfam" id="PF12627">
    <property type="entry name" value="PolyA_pol_RNAbd"/>
    <property type="match status" value="1"/>
</dbReference>
<evidence type="ECO:0000256" key="7">
    <source>
        <dbReference type="ARBA" id="ARBA00022842"/>
    </source>
</evidence>
<dbReference type="InterPro" id="IPR032828">
    <property type="entry name" value="PolyA_RNA-bd"/>
</dbReference>
<evidence type="ECO:0000256" key="3">
    <source>
        <dbReference type="ARBA" id="ARBA00022694"/>
    </source>
</evidence>
<comment type="cofactor">
    <cofactor evidence="1">
        <name>Mg(2+)</name>
        <dbReference type="ChEBI" id="CHEBI:18420"/>
    </cofactor>
</comment>
<dbReference type="GO" id="GO:0008033">
    <property type="term" value="P:tRNA processing"/>
    <property type="evidence" value="ECO:0007669"/>
    <property type="project" value="UniProtKB-KW"/>
</dbReference>
<dbReference type="AlphaFoldDB" id="A0A516H2V0"/>
<keyword evidence="5" id="KW-0479">Metal-binding</keyword>
<dbReference type="SUPFAM" id="SSF81891">
    <property type="entry name" value="Poly A polymerase C-terminal region-like"/>
    <property type="match status" value="1"/>
</dbReference>
<keyword evidence="12" id="KW-1185">Reference proteome</keyword>
<dbReference type="SUPFAM" id="SSF81301">
    <property type="entry name" value="Nucleotidyltransferase"/>
    <property type="match status" value="1"/>
</dbReference>
<evidence type="ECO:0000259" key="9">
    <source>
        <dbReference type="Pfam" id="PF01743"/>
    </source>
</evidence>
<organism evidence="11 12">
    <name type="scientific">Ferrovibrio terrae</name>
    <dbReference type="NCBI Taxonomy" id="2594003"/>
    <lineage>
        <taxon>Bacteria</taxon>
        <taxon>Pseudomonadati</taxon>
        <taxon>Pseudomonadota</taxon>
        <taxon>Alphaproteobacteria</taxon>
        <taxon>Rhodospirillales</taxon>
        <taxon>Rhodospirillaceae</taxon>
        <taxon>Ferrovibrio</taxon>
    </lineage>
</organism>
<evidence type="ECO:0000313" key="12">
    <source>
        <dbReference type="Proteomes" id="UP000317496"/>
    </source>
</evidence>
<keyword evidence="4" id="KW-0548">Nucleotidyltransferase</keyword>
<evidence type="ECO:0000256" key="5">
    <source>
        <dbReference type="ARBA" id="ARBA00022723"/>
    </source>
</evidence>
<dbReference type="Gene3D" id="1.10.3090.10">
    <property type="entry name" value="cca-adding enzyme, domain 2"/>
    <property type="match status" value="1"/>
</dbReference>
<proteinExistence type="inferred from homology"/>
<evidence type="ECO:0000259" key="10">
    <source>
        <dbReference type="Pfam" id="PF12627"/>
    </source>
</evidence>
<dbReference type="InterPro" id="IPR002646">
    <property type="entry name" value="PolA_pol_head_dom"/>
</dbReference>
<dbReference type="EMBL" id="CP041636">
    <property type="protein sequence ID" value="QDO98098.1"/>
    <property type="molecule type" value="Genomic_DNA"/>
</dbReference>
<evidence type="ECO:0000256" key="8">
    <source>
        <dbReference type="RuleBase" id="RU003953"/>
    </source>
</evidence>
<evidence type="ECO:0000256" key="6">
    <source>
        <dbReference type="ARBA" id="ARBA00022741"/>
    </source>
</evidence>
<dbReference type="RefSeq" id="WP_144069079.1">
    <property type="nucleotide sequence ID" value="NZ_CP041636.1"/>
</dbReference>
<keyword evidence="3" id="KW-0819">tRNA processing</keyword>
<feature type="domain" description="Poly A polymerase head" evidence="9">
    <location>
        <begin position="33"/>
        <end position="154"/>
    </location>
</feature>
<sequence length="419" mass="45080">MALPETIQPPDWMTAAPTRSLLAALGAGGVPVRFVGGCVRDAILGLRPADIDIATPEKPDQVIKRLEKAKLKAVPTGIEHGTVTAVVPPATFQVTTLRQDVTTDGRHATVAFGTDWAEDAARRDFTINALYADAEGRLYDFTGGRADLAAGVVRFIGDPAQRVTEDYLRVLRFFRFHARFGKGAPDAASLTACADAVDRLDRLSGERIRDELLKILILPNAADAMALMHQSGVLAAILPQARLDVPALSRLIRLQGAVAAAGGPDPDLWPRLALLLDGNTDADAIAGRLKLSNAQRLRLDGLLSLPPFKAGMLEGESAFRVALYRLGAERCRDGLLLAATRQAMDEETAVARAVATTSWRRPVFPLRGADILAAGFSPGPTVSALLNELESWWADAGFAPDREACLQRLRERVQMTDSE</sequence>
<dbReference type="InterPro" id="IPR050264">
    <property type="entry name" value="Bact_CCA-adding_enz_type3_sf"/>
</dbReference>
<keyword evidence="7" id="KW-0460">Magnesium</keyword>
<dbReference type="Pfam" id="PF01743">
    <property type="entry name" value="PolyA_pol"/>
    <property type="match status" value="1"/>
</dbReference>
<name>A0A516H2V0_9PROT</name>
<evidence type="ECO:0000313" key="11">
    <source>
        <dbReference type="EMBL" id="QDO98098.1"/>
    </source>
</evidence>
<dbReference type="PANTHER" id="PTHR46173:SF1">
    <property type="entry name" value="CCA TRNA NUCLEOTIDYLTRANSFERASE 1, MITOCHONDRIAL"/>
    <property type="match status" value="1"/>
</dbReference>
<keyword evidence="2 8" id="KW-0808">Transferase</keyword>
<dbReference type="GO" id="GO:0000049">
    <property type="term" value="F:tRNA binding"/>
    <property type="evidence" value="ECO:0007669"/>
    <property type="project" value="TreeGrafter"/>
</dbReference>
<evidence type="ECO:0000256" key="1">
    <source>
        <dbReference type="ARBA" id="ARBA00001946"/>
    </source>
</evidence>
<dbReference type="CDD" id="cd05398">
    <property type="entry name" value="NT_ClassII-CCAase"/>
    <property type="match status" value="1"/>
</dbReference>
<dbReference type="GO" id="GO:0046872">
    <property type="term" value="F:metal ion binding"/>
    <property type="evidence" value="ECO:0007669"/>
    <property type="project" value="UniProtKB-KW"/>
</dbReference>
<comment type="similarity">
    <text evidence="8">Belongs to the tRNA nucleotidyltransferase/poly(A) polymerase family.</text>
</comment>
<feature type="domain" description="tRNA nucleotidyltransferase/poly(A) polymerase RNA and SrmB- binding" evidence="10">
    <location>
        <begin position="188"/>
        <end position="241"/>
    </location>
</feature>
<dbReference type="InterPro" id="IPR043519">
    <property type="entry name" value="NT_sf"/>
</dbReference>
<dbReference type="GO" id="GO:0000166">
    <property type="term" value="F:nucleotide binding"/>
    <property type="evidence" value="ECO:0007669"/>
    <property type="project" value="UniProtKB-KW"/>
</dbReference>
<keyword evidence="8" id="KW-0694">RNA-binding</keyword>
<reference evidence="11 12" key="1">
    <citation type="submission" date="2019-07" db="EMBL/GenBank/DDBJ databases">
        <title>Genome sequencing for Ferrovibrio sp. K5.</title>
        <authorList>
            <person name="Park S.-J."/>
        </authorList>
    </citation>
    <scope>NUCLEOTIDE SEQUENCE [LARGE SCALE GENOMIC DNA]</scope>
    <source>
        <strain evidence="11 12">K5</strain>
    </source>
</reference>
<protein>
    <submittedName>
        <fullName evidence="11">CCA tRNA nucleotidyltransferase</fullName>
    </submittedName>
</protein>
<evidence type="ECO:0000256" key="4">
    <source>
        <dbReference type="ARBA" id="ARBA00022695"/>
    </source>
</evidence>
<dbReference type="PANTHER" id="PTHR46173">
    <property type="entry name" value="CCA TRNA NUCLEOTIDYLTRANSFERASE 1, MITOCHONDRIAL"/>
    <property type="match status" value="1"/>
</dbReference>
<dbReference type="Gene3D" id="3.30.460.10">
    <property type="entry name" value="Beta Polymerase, domain 2"/>
    <property type="match status" value="1"/>
</dbReference>
<gene>
    <name evidence="11" type="ORF">FNB15_12820</name>
</gene>
<accession>A0A516H2V0</accession>